<sequence length="685" mass="79461">MFPLLGFVWVEFDVENGPCVRDTFCSQGDDVESFQASELFSTAAKDFIAFHAMPDSTSFSSEISKLEDSLFFFHVPCTLLYETELASKFWKNNGPCTSKFCYETVEPVAHSLFRVSVSKSAPRGYNQSAVVAVCTTSMSISFVRTLLYIVADKLFQNGTLCRNQVEQELRSMRFQWLQIITEEKDAQSISKRTLKFLDSHLVVTGDYISCPCGSTRRWCIHTVNVSQGELSSYESMKTRDFPITSLVKPNCTVPFFHEFDLYLCFSENLSYLWTLWELMMLGEPVLVVSSTPARACSAVGCLLSLLVPLLPVSLNWQSYFVIQDLEENRPANSNNNNNYYLFGITNAFLCRQWKQAKHILFIGQPVDRHSEMYPALYLKTKYSRKFRENKRFLKALKNCSQGLAACVVLREYFREMTLTVLRLFHSFFVPLNVQEMKQNTERIGRNDNDDLVNIFMQSPPAFRFLDKTTFPTDHDIEASCIMNLLSSKRDALVNKFLLDKKHLFYSSLNDHVSESDSSDEEEDSETEESIQLSRNLDSLQLHPRNKAAASHSRRKSDGSDDVHSKSSSIRRKLYAASRHRKLNKRKSVVRQFVKDFMNSPVFEEWFHKQSSQSEYRWFIRYKQYMTALLSKLETLQGRRWQLPNRWRNKIEAHVDYVRQMGDSEMECRLLNIFTSWNQLANTAKE</sequence>
<evidence type="ECO:0000313" key="2">
    <source>
        <dbReference type="EMBL" id="KAK4522337.1"/>
    </source>
</evidence>
<comment type="caution">
    <text evidence="2">The sequence shown here is derived from an EMBL/GenBank/DDBJ whole genome shotgun (WGS) entry which is preliminary data.</text>
</comment>
<gene>
    <name evidence="2" type="ORF">GAYE_HPESCF16G0217</name>
</gene>
<protein>
    <recommendedName>
        <fullName evidence="4">UDENN domain-containing protein</fullName>
    </recommendedName>
</protein>
<keyword evidence="3" id="KW-1185">Reference proteome</keyword>
<proteinExistence type="predicted"/>
<dbReference type="GO" id="GO:0055037">
    <property type="term" value="C:recycling endosome"/>
    <property type="evidence" value="ECO:0007669"/>
    <property type="project" value="TreeGrafter"/>
</dbReference>
<dbReference type="GO" id="GO:0005085">
    <property type="term" value="F:guanyl-nucleotide exchange factor activity"/>
    <property type="evidence" value="ECO:0007669"/>
    <property type="project" value="InterPro"/>
</dbReference>
<dbReference type="Proteomes" id="UP001300502">
    <property type="component" value="Unassembled WGS sequence"/>
</dbReference>
<dbReference type="EMBL" id="JANCYU010000003">
    <property type="protein sequence ID" value="KAK4522337.1"/>
    <property type="molecule type" value="Genomic_DNA"/>
</dbReference>
<dbReference type="PANTHER" id="PTHR13677">
    <property type="entry name" value="LD41638P"/>
    <property type="match status" value="1"/>
</dbReference>
<dbReference type="PANTHER" id="PTHR13677:SF0">
    <property type="entry name" value="LD41638P"/>
    <property type="match status" value="1"/>
</dbReference>
<feature type="region of interest" description="Disordered" evidence="1">
    <location>
        <begin position="511"/>
        <end position="569"/>
    </location>
</feature>
<evidence type="ECO:0008006" key="4">
    <source>
        <dbReference type="Google" id="ProtNLM"/>
    </source>
</evidence>
<evidence type="ECO:0000256" key="1">
    <source>
        <dbReference type="SAM" id="MobiDB-lite"/>
    </source>
</evidence>
<evidence type="ECO:0000313" key="3">
    <source>
        <dbReference type="Proteomes" id="UP001300502"/>
    </source>
</evidence>
<organism evidence="2 3">
    <name type="scientific">Galdieria yellowstonensis</name>
    <dbReference type="NCBI Taxonomy" id="3028027"/>
    <lineage>
        <taxon>Eukaryota</taxon>
        <taxon>Rhodophyta</taxon>
        <taxon>Bangiophyceae</taxon>
        <taxon>Galdieriales</taxon>
        <taxon>Galdieriaceae</taxon>
        <taxon>Galdieria</taxon>
    </lineage>
</organism>
<feature type="compositionally biased region" description="Basic and acidic residues" evidence="1">
    <location>
        <begin position="555"/>
        <end position="564"/>
    </location>
</feature>
<name>A0AAV9I4N1_9RHOD</name>
<dbReference type="AlphaFoldDB" id="A0AAV9I4N1"/>
<accession>A0AAV9I4N1</accession>
<dbReference type="InterPro" id="IPR024224">
    <property type="entry name" value="DENND6"/>
</dbReference>
<feature type="compositionally biased region" description="Acidic residues" evidence="1">
    <location>
        <begin position="516"/>
        <end position="528"/>
    </location>
</feature>
<reference evidence="2 3" key="1">
    <citation type="submission" date="2022-07" db="EMBL/GenBank/DDBJ databases">
        <title>Genome-wide signatures of adaptation to extreme environments.</title>
        <authorList>
            <person name="Cho C.H."/>
            <person name="Yoon H.S."/>
        </authorList>
    </citation>
    <scope>NUCLEOTIDE SEQUENCE [LARGE SCALE GENOMIC DNA]</scope>
    <source>
        <strain evidence="2 3">108.79 E11</strain>
    </source>
</reference>